<organism evidence="6">
    <name type="scientific">Cladocopium goreaui</name>
    <dbReference type="NCBI Taxonomy" id="2562237"/>
    <lineage>
        <taxon>Eukaryota</taxon>
        <taxon>Sar</taxon>
        <taxon>Alveolata</taxon>
        <taxon>Dinophyceae</taxon>
        <taxon>Suessiales</taxon>
        <taxon>Symbiodiniaceae</taxon>
        <taxon>Cladocopium</taxon>
    </lineage>
</organism>
<keyword evidence="9" id="KW-1185">Reference proteome</keyword>
<feature type="transmembrane region" description="Helical" evidence="2">
    <location>
        <begin position="395"/>
        <end position="419"/>
    </location>
</feature>
<dbReference type="InterPro" id="IPR027815">
    <property type="entry name" value="CSC1/OSCA1-like_cyt"/>
</dbReference>
<dbReference type="EMBL" id="CAMXCT020000430">
    <property type="protein sequence ID" value="CAL1132074.1"/>
    <property type="molecule type" value="Genomic_DNA"/>
</dbReference>
<feature type="region of interest" description="Disordered" evidence="1">
    <location>
        <begin position="1014"/>
        <end position="1041"/>
    </location>
</feature>
<evidence type="ECO:0000313" key="8">
    <source>
        <dbReference type="EMBL" id="CAL4766011.1"/>
    </source>
</evidence>
<feature type="transmembrane region" description="Helical" evidence="2">
    <location>
        <begin position="129"/>
        <end position="148"/>
    </location>
</feature>
<feature type="domain" description="CSC1/OSCA1-like 7TM region" evidence="3">
    <location>
        <begin position="429"/>
        <end position="554"/>
    </location>
</feature>
<evidence type="ECO:0000313" key="9">
    <source>
        <dbReference type="Proteomes" id="UP001152797"/>
    </source>
</evidence>
<evidence type="ECO:0000259" key="5">
    <source>
        <dbReference type="Pfam" id="PF14703"/>
    </source>
</evidence>
<dbReference type="Pfam" id="PF14388">
    <property type="entry name" value="DUF4419"/>
    <property type="match status" value="1"/>
</dbReference>
<evidence type="ECO:0000256" key="2">
    <source>
        <dbReference type="SAM" id="Phobius"/>
    </source>
</evidence>
<dbReference type="Proteomes" id="UP001152797">
    <property type="component" value="Unassembled WGS sequence"/>
</dbReference>
<feature type="transmembrane region" description="Helical" evidence="2">
    <location>
        <begin position="47"/>
        <end position="68"/>
    </location>
</feature>
<reference evidence="7" key="2">
    <citation type="submission" date="2024-04" db="EMBL/GenBank/DDBJ databases">
        <authorList>
            <person name="Chen Y."/>
            <person name="Shah S."/>
            <person name="Dougan E. K."/>
            <person name="Thang M."/>
            <person name="Chan C."/>
        </authorList>
    </citation>
    <scope>NUCLEOTIDE SEQUENCE [LARGE SCALE GENOMIC DNA]</scope>
</reference>
<name>A0A9P1BSL3_9DINO</name>
<feature type="transmembrane region" description="Helical" evidence="2">
    <location>
        <begin position="474"/>
        <end position="494"/>
    </location>
</feature>
<feature type="domain" description="CSC1/OSCA1-like N-terminal transmembrane" evidence="4">
    <location>
        <begin position="47"/>
        <end position="189"/>
    </location>
</feature>
<feature type="compositionally biased region" description="Basic and acidic residues" evidence="1">
    <location>
        <begin position="1030"/>
        <end position="1041"/>
    </location>
</feature>
<dbReference type="InterPro" id="IPR003864">
    <property type="entry name" value="CSC1/OSCA1-like_7TM"/>
</dbReference>
<reference evidence="6" key="1">
    <citation type="submission" date="2022-10" db="EMBL/GenBank/DDBJ databases">
        <authorList>
            <person name="Chen Y."/>
            <person name="Dougan E. K."/>
            <person name="Chan C."/>
            <person name="Rhodes N."/>
            <person name="Thang M."/>
        </authorList>
    </citation>
    <scope>NUCLEOTIDE SEQUENCE</scope>
</reference>
<feature type="transmembrane region" description="Helical" evidence="2">
    <location>
        <begin position="174"/>
        <end position="190"/>
    </location>
</feature>
<protein>
    <submittedName>
        <fullName evidence="8">RNA 3'-terminal phosphate cyclase</fullName>
    </submittedName>
</protein>
<dbReference type="Pfam" id="PF02714">
    <property type="entry name" value="RSN1_7TM"/>
    <property type="match status" value="1"/>
</dbReference>
<gene>
    <name evidence="6" type="ORF">C1SCF055_LOCUS6715</name>
</gene>
<dbReference type="OrthoDB" id="7933078at2759"/>
<evidence type="ECO:0000313" key="7">
    <source>
        <dbReference type="EMBL" id="CAL1132074.1"/>
    </source>
</evidence>
<keyword evidence="2" id="KW-0472">Membrane</keyword>
<comment type="caution">
    <text evidence="6">The sequence shown here is derived from an EMBL/GenBank/DDBJ whole genome shotgun (WGS) entry which is preliminary data.</text>
</comment>
<dbReference type="EMBL" id="CAMXCT030000430">
    <property type="protein sequence ID" value="CAL4766011.1"/>
    <property type="molecule type" value="Genomic_DNA"/>
</dbReference>
<keyword evidence="2" id="KW-1133">Transmembrane helix</keyword>
<dbReference type="InterPro" id="IPR025533">
    <property type="entry name" value="DUF4419"/>
</dbReference>
<evidence type="ECO:0000256" key="1">
    <source>
        <dbReference type="SAM" id="MobiDB-lite"/>
    </source>
</evidence>
<dbReference type="AlphaFoldDB" id="A0A9P1BSL3"/>
<feature type="transmembrane region" description="Helical" evidence="2">
    <location>
        <begin position="431"/>
        <end position="454"/>
    </location>
</feature>
<proteinExistence type="predicted"/>
<evidence type="ECO:0000259" key="4">
    <source>
        <dbReference type="Pfam" id="PF13967"/>
    </source>
</evidence>
<dbReference type="GO" id="GO:0016020">
    <property type="term" value="C:membrane"/>
    <property type="evidence" value="ECO:0007669"/>
    <property type="project" value="InterPro"/>
</dbReference>
<sequence>MNVGFLQTAVNVNLSLDGKAHASQEPNSTAAAVSGVETNGAGDLETFLTGLMTNTAMILACMVGFVVLKSRYPKIFYYNSINGVVPDSPGDDWTSWTRLSLKKVHEEHRKYCGLDHAMLLEFTMMCKRILMTIGLPMLLIMSPLNFFFGHGDAEKTGDNLSRIAMGNVAYSHPWLYYFYGLISILVVWVVRKETFASMRKYCESRFIWMKQLKNPQAATVLVEGIPEDYQSDEKVTEYFNRMFQPNAVKAVHVAKNIVQLESVYSELKDAMMALAKAEQEWENSGKEADSRPKIKSIMGQSEDAIDHWSEQVKLKTKEAKEYRENFIKDAHAGVGGVNGHSGFVTFSDVRDARVALNVKFSKDLTLWQVTQPPPPSAVIWSDMKVNVDLRSGKRLLGYGLVFGLYVAFTPFCLFVTNLATAVDLGPFQSLWAAYAPTLGLMIFLAFAPTVLVNIFSMLFNFKSEVKNQMELQNWYFWFMVFFVIGVTVVGQNFVQFVEDVAKEPTALPMLLAKKMPSSTHYYLNFLVLQWVTHGMNLTRYIQVGKFVGFSKLWSEDDARALAEPEDQDYYGMGSRTLGPDGITIRLENLIMGMRFRKASYLCVTIAVSASLNRDDLAAMGDHLVSFTATSNKVKIGKVKGKTTDIKHILQESRTLKKAFETEDQHRRGYPMDRGDKIEKKAPPIIIQHSGSLAQRSSEQSLYAEWGLVSTVLLAYNTHHQLVLRADDFWQAILTQLSFYIQARAEALRDRIVDFQGKKTLVVEMGGSLFSADFGHFALLMADKIAKNIKDPEVAKWVIPNFTTTTSNDRIAASVTLMSTLQAYFEYVCCLCCGIPKVTLLGTLEDWQQLRAKIDRLMDFDLEDKLMTKWHGMLAPVLDRLVSSAAGRTELDFWDRVCHYKGGGSGPTFLSGWITVFIPFSAKGVWCGDVRFRGWGMAPEEKEKVDPWPDVETGKVPVGAVSVPVLVDDNGTQYDTQMIAGQVAHDVCGDGSVLRPRTDWCIAYEGKAKAVPRGYQDGEIRPTEPEAAEAADEKMQVDSEGV</sequence>
<keyword evidence="2" id="KW-0812">Transmembrane</keyword>
<dbReference type="PANTHER" id="PTHR31252">
    <property type="entry name" value="DUF4419 DOMAIN-CONTAINING PROTEIN"/>
    <property type="match status" value="1"/>
</dbReference>
<dbReference type="Pfam" id="PF13967">
    <property type="entry name" value="RSN1_TM"/>
    <property type="match status" value="1"/>
</dbReference>
<accession>A0A9P1BSL3</accession>
<dbReference type="PANTHER" id="PTHR31252:SF11">
    <property type="entry name" value="DUF4419 DOMAIN-CONTAINING PROTEIN"/>
    <property type="match status" value="1"/>
</dbReference>
<dbReference type="Pfam" id="PF14703">
    <property type="entry name" value="PHM7_cyt"/>
    <property type="match status" value="1"/>
</dbReference>
<dbReference type="InterPro" id="IPR032880">
    <property type="entry name" value="CSC1/OSCA1-like_N"/>
</dbReference>
<evidence type="ECO:0000313" key="6">
    <source>
        <dbReference type="EMBL" id="CAI3978699.1"/>
    </source>
</evidence>
<evidence type="ECO:0000259" key="3">
    <source>
        <dbReference type="Pfam" id="PF02714"/>
    </source>
</evidence>
<dbReference type="EMBL" id="CAMXCT010000430">
    <property type="protein sequence ID" value="CAI3978699.1"/>
    <property type="molecule type" value="Genomic_DNA"/>
</dbReference>
<feature type="domain" description="CSC1/OSCA1-like cytosolic" evidence="5">
    <location>
        <begin position="218"/>
        <end position="381"/>
    </location>
</feature>